<dbReference type="OrthoDB" id="9803687at2"/>
<dbReference type="SUPFAM" id="SSF47644">
    <property type="entry name" value="Methionine synthase domain"/>
    <property type="match status" value="1"/>
</dbReference>
<feature type="domain" description="B12-binding N-terminal" evidence="4">
    <location>
        <begin position="1"/>
        <end position="88"/>
    </location>
</feature>
<dbReference type="InterPro" id="IPR006158">
    <property type="entry name" value="Cobalamin-bd"/>
</dbReference>
<dbReference type="GO" id="GO:0031419">
    <property type="term" value="F:cobalamin binding"/>
    <property type="evidence" value="ECO:0007669"/>
    <property type="project" value="InterPro"/>
</dbReference>
<dbReference type="EMBL" id="FQZL01000032">
    <property type="protein sequence ID" value="SHJ71243.1"/>
    <property type="molecule type" value="Genomic_DNA"/>
</dbReference>
<dbReference type="InterPro" id="IPR036594">
    <property type="entry name" value="Meth_synthase_dom"/>
</dbReference>
<dbReference type="Pfam" id="PF02607">
    <property type="entry name" value="B12-binding_2"/>
    <property type="match status" value="1"/>
</dbReference>
<dbReference type="PROSITE" id="PS51337">
    <property type="entry name" value="B12_BINDING_NTER"/>
    <property type="match status" value="1"/>
</dbReference>
<evidence type="ECO:0000256" key="2">
    <source>
        <dbReference type="ARBA" id="ARBA00023285"/>
    </source>
</evidence>
<evidence type="ECO:0000313" key="5">
    <source>
        <dbReference type="EMBL" id="SHJ71243.1"/>
    </source>
</evidence>
<dbReference type="GO" id="GO:0032259">
    <property type="term" value="P:methylation"/>
    <property type="evidence" value="ECO:0007669"/>
    <property type="project" value="UniProtKB-KW"/>
</dbReference>
<organism evidence="5 6">
    <name type="scientific">Dethiosulfatibacter aminovorans DSM 17477</name>
    <dbReference type="NCBI Taxonomy" id="1121476"/>
    <lineage>
        <taxon>Bacteria</taxon>
        <taxon>Bacillati</taxon>
        <taxon>Bacillota</taxon>
        <taxon>Tissierellia</taxon>
        <taxon>Dethiosulfatibacter</taxon>
    </lineage>
</organism>
<name>A0A1M6LJ81_9FIRM</name>
<dbReference type="InterPro" id="IPR050554">
    <property type="entry name" value="Met_Synthase/Corrinoid"/>
</dbReference>
<dbReference type="GO" id="GO:0046653">
    <property type="term" value="P:tetrahydrofolate metabolic process"/>
    <property type="evidence" value="ECO:0007669"/>
    <property type="project" value="TreeGrafter"/>
</dbReference>
<dbReference type="STRING" id="1121476.SAMN02745751_03197"/>
<dbReference type="GO" id="GO:0008705">
    <property type="term" value="F:methionine synthase activity"/>
    <property type="evidence" value="ECO:0007669"/>
    <property type="project" value="TreeGrafter"/>
</dbReference>
<dbReference type="Pfam" id="PF02310">
    <property type="entry name" value="B12-binding"/>
    <property type="match status" value="1"/>
</dbReference>
<dbReference type="GO" id="GO:0050667">
    <property type="term" value="P:homocysteine metabolic process"/>
    <property type="evidence" value="ECO:0007669"/>
    <property type="project" value="TreeGrafter"/>
</dbReference>
<protein>
    <submittedName>
        <fullName evidence="5">5-methyltetrahydrofolate--homocysteine methyltransferase</fullName>
    </submittedName>
</protein>
<dbReference type="PANTHER" id="PTHR45833:SF1">
    <property type="entry name" value="METHIONINE SYNTHASE"/>
    <property type="match status" value="1"/>
</dbReference>
<dbReference type="GO" id="GO:0046872">
    <property type="term" value="F:metal ion binding"/>
    <property type="evidence" value="ECO:0007669"/>
    <property type="project" value="UniProtKB-KW"/>
</dbReference>
<dbReference type="SMART" id="SM01018">
    <property type="entry name" value="B12-binding_2"/>
    <property type="match status" value="1"/>
</dbReference>
<accession>A0A1M6LJ81</accession>
<dbReference type="AlphaFoldDB" id="A0A1M6LJ81"/>
<evidence type="ECO:0000256" key="1">
    <source>
        <dbReference type="ARBA" id="ARBA00022723"/>
    </source>
</evidence>
<dbReference type="Proteomes" id="UP000184052">
    <property type="component" value="Unassembled WGS sequence"/>
</dbReference>
<dbReference type="InterPro" id="IPR036724">
    <property type="entry name" value="Cobalamin-bd_sf"/>
</dbReference>
<proteinExistence type="predicted"/>
<keyword evidence="1" id="KW-0479">Metal-binding</keyword>
<dbReference type="Gene3D" id="1.10.1240.10">
    <property type="entry name" value="Methionine synthase domain"/>
    <property type="match status" value="1"/>
</dbReference>
<feature type="domain" description="B12-binding" evidence="3">
    <location>
        <begin position="88"/>
        <end position="213"/>
    </location>
</feature>
<sequence>MNLLNELARSILNGDTQKSVGLCQELIDMGYDANEIINDGLSKGMNMLNDHFEKEEKFVPQILMSARAMNSSIEFLQPFVCGGAIPLNGTIIIGTVEGDVHNIGKGLVSLMLQASCFNVVDLGTNVAKDEFIKAIRDNKASIVALSAMLTTVMDNMKNIIKTINETDFGWPVYILIGGAPITDRYASEIKVVFAEDAIDAKDKAIRLMENIRI</sequence>
<dbReference type="GO" id="GO:0005829">
    <property type="term" value="C:cytosol"/>
    <property type="evidence" value="ECO:0007669"/>
    <property type="project" value="TreeGrafter"/>
</dbReference>
<reference evidence="5 6" key="1">
    <citation type="submission" date="2016-11" db="EMBL/GenBank/DDBJ databases">
        <authorList>
            <person name="Jaros S."/>
            <person name="Januszkiewicz K."/>
            <person name="Wedrychowicz H."/>
        </authorList>
    </citation>
    <scope>NUCLEOTIDE SEQUENCE [LARGE SCALE GENOMIC DNA]</scope>
    <source>
        <strain evidence="5 6">DSM 17477</strain>
    </source>
</reference>
<evidence type="ECO:0000313" key="6">
    <source>
        <dbReference type="Proteomes" id="UP000184052"/>
    </source>
</evidence>
<dbReference type="RefSeq" id="WP_073050564.1">
    <property type="nucleotide sequence ID" value="NZ_FQZL01000032.1"/>
</dbReference>
<dbReference type="PROSITE" id="PS51332">
    <property type="entry name" value="B12_BINDING"/>
    <property type="match status" value="1"/>
</dbReference>
<keyword evidence="2" id="KW-0170">Cobalt</keyword>
<evidence type="ECO:0000259" key="3">
    <source>
        <dbReference type="PROSITE" id="PS51332"/>
    </source>
</evidence>
<keyword evidence="5" id="KW-0489">Methyltransferase</keyword>
<dbReference type="PANTHER" id="PTHR45833">
    <property type="entry name" value="METHIONINE SYNTHASE"/>
    <property type="match status" value="1"/>
</dbReference>
<evidence type="ECO:0000259" key="4">
    <source>
        <dbReference type="PROSITE" id="PS51337"/>
    </source>
</evidence>
<dbReference type="Gene3D" id="3.40.50.280">
    <property type="entry name" value="Cobalamin-binding domain"/>
    <property type="match status" value="1"/>
</dbReference>
<keyword evidence="6" id="KW-1185">Reference proteome</keyword>
<dbReference type="InterPro" id="IPR003759">
    <property type="entry name" value="Cbl-bd_cap"/>
</dbReference>
<keyword evidence="5" id="KW-0808">Transferase</keyword>
<dbReference type="SUPFAM" id="SSF52242">
    <property type="entry name" value="Cobalamin (vitamin B12)-binding domain"/>
    <property type="match status" value="1"/>
</dbReference>
<gene>
    <name evidence="5" type="ORF">SAMN02745751_03197</name>
</gene>